<keyword evidence="2" id="KW-1185">Reference proteome</keyword>
<gene>
    <name evidence="1" type="ORF">BbINS_00220</name>
</gene>
<sequence>MVKALFLGEGFCFFEYFVNKEKTKAQLIIFAHDGAVNKKAISCKRNSKIKQDFSKSLKIK</sequence>
<name>A0ABP2SP92_BARBA</name>
<accession>A0ABP2SP92</accession>
<evidence type="ECO:0000313" key="2">
    <source>
        <dbReference type="Proteomes" id="UP000009359"/>
    </source>
</evidence>
<protein>
    <submittedName>
        <fullName evidence="1">Uncharacterized protein</fullName>
    </submittedName>
</protein>
<evidence type="ECO:0000313" key="1">
    <source>
        <dbReference type="EMBL" id="EKS45942.1"/>
    </source>
</evidence>
<organism evidence="1 2">
    <name type="scientific">Bartonella bacilliformis INS</name>
    <dbReference type="NCBI Taxonomy" id="1206782"/>
    <lineage>
        <taxon>Bacteria</taxon>
        <taxon>Pseudomonadati</taxon>
        <taxon>Pseudomonadota</taxon>
        <taxon>Alphaproteobacteria</taxon>
        <taxon>Hyphomicrobiales</taxon>
        <taxon>Bartonellaceae</taxon>
        <taxon>Bartonella</taxon>
    </lineage>
</organism>
<dbReference type="EMBL" id="AMQK01000003">
    <property type="protein sequence ID" value="EKS45942.1"/>
    <property type="molecule type" value="Genomic_DNA"/>
</dbReference>
<proteinExistence type="predicted"/>
<comment type="caution">
    <text evidence="1">The sequence shown here is derived from an EMBL/GenBank/DDBJ whole genome shotgun (WGS) entry which is preliminary data.</text>
</comment>
<dbReference type="Proteomes" id="UP000009359">
    <property type="component" value="Unassembled WGS sequence"/>
</dbReference>
<reference evidence="1 2" key="1">
    <citation type="journal article" date="2013" name="Genome Announc.">
        <title>Whole Genome Sequencing and Comparative Analysis of Bartonella bacilliformis Strain INS, the Causative Agent of Carrion's Disease.</title>
        <authorList>
            <person name="Tarazona D."/>
            <person name="Padilla C."/>
            <person name="Caceres O."/>
            <person name="Montenegro J.D."/>
            <person name="Bailon H."/>
            <person name="Ventura G."/>
            <person name="Mendoza G."/>
            <person name="Anaya E."/>
            <person name="Guio H."/>
        </authorList>
    </citation>
    <scope>NUCLEOTIDE SEQUENCE [LARGE SCALE GENOMIC DNA]</scope>
    <source>
        <strain evidence="1 2">INS</strain>
    </source>
</reference>